<organism evidence="1 2">
    <name type="scientific">Meloidogyne enterolobii</name>
    <name type="common">Root-knot nematode worm</name>
    <name type="synonym">Meloidogyne mayaguensis</name>
    <dbReference type="NCBI Taxonomy" id="390850"/>
    <lineage>
        <taxon>Eukaryota</taxon>
        <taxon>Metazoa</taxon>
        <taxon>Ecdysozoa</taxon>
        <taxon>Nematoda</taxon>
        <taxon>Chromadorea</taxon>
        <taxon>Rhabditida</taxon>
        <taxon>Tylenchina</taxon>
        <taxon>Tylenchomorpha</taxon>
        <taxon>Tylenchoidea</taxon>
        <taxon>Meloidogynidae</taxon>
        <taxon>Meloidogyninae</taxon>
        <taxon>Meloidogyne</taxon>
    </lineage>
</organism>
<name>A0ACB0ZKG2_MELEN</name>
<evidence type="ECO:0000313" key="1">
    <source>
        <dbReference type="EMBL" id="CAK5078862.1"/>
    </source>
</evidence>
<proteinExistence type="predicted"/>
<reference evidence="1" key="1">
    <citation type="submission" date="2023-11" db="EMBL/GenBank/DDBJ databases">
        <authorList>
            <person name="Poullet M."/>
        </authorList>
    </citation>
    <scope>NUCLEOTIDE SEQUENCE</scope>
    <source>
        <strain evidence="1">E1834</strain>
    </source>
</reference>
<evidence type="ECO:0000313" key="2">
    <source>
        <dbReference type="Proteomes" id="UP001497535"/>
    </source>
</evidence>
<comment type="caution">
    <text evidence="1">The sequence shown here is derived from an EMBL/GenBank/DDBJ whole genome shotgun (WGS) entry which is preliminary data.</text>
</comment>
<dbReference type="EMBL" id="CAVMJV010000036">
    <property type="protein sequence ID" value="CAK5078862.1"/>
    <property type="molecule type" value="Genomic_DNA"/>
</dbReference>
<protein>
    <submittedName>
        <fullName evidence="1">Uncharacterized protein</fullName>
    </submittedName>
</protein>
<gene>
    <name evidence="1" type="ORF">MENTE1834_LOCUS25935</name>
</gene>
<accession>A0ACB0ZKG2</accession>
<keyword evidence="2" id="KW-1185">Reference proteome</keyword>
<dbReference type="Proteomes" id="UP001497535">
    <property type="component" value="Unassembled WGS sequence"/>
</dbReference>
<sequence>MDREPRLLRSARPFVPMAVHPTSSEDDNAMLQMMCDLMLDEIQTQIDRVQKEAEQRRQEELRLTKMPDYTWLIDWRLRAKRPLGYREWRRRVRYVDSRDEILNVFRQTVEWVISERMENECRIECVNEHEIHGRTVTNTRPTTAQPLIPLRELSVFALTSPPLPGEGTV</sequence>